<dbReference type="InterPro" id="IPR036640">
    <property type="entry name" value="ABC1_TM_sf"/>
</dbReference>
<evidence type="ECO:0000256" key="10">
    <source>
        <dbReference type="SAM" id="Phobius"/>
    </source>
</evidence>
<dbReference type="GO" id="GO:0008559">
    <property type="term" value="F:ABC-type xenobiotic transporter activity"/>
    <property type="evidence" value="ECO:0007669"/>
    <property type="project" value="TreeGrafter"/>
</dbReference>
<feature type="domain" description="ABC transporter" evidence="11">
    <location>
        <begin position="1106"/>
        <end position="1352"/>
    </location>
</feature>
<dbReference type="PANTHER" id="PTHR24223:SF456">
    <property type="entry name" value="MULTIDRUG RESISTANCE-ASSOCIATED PROTEIN LETHAL(2)03659"/>
    <property type="match status" value="1"/>
</dbReference>
<dbReference type="InterPro" id="IPR017871">
    <property type="entry name" value="ABC_transporter-like_CS"/>
</dbReference>
<gene>
    <name evidence="13" type="ORF">KL933_004440</name>
    <name evidence="14" type="ORF">KL946_000755</name>
</gene>
<feature type="transmembrane region" description="Helical" evidence="10">
    <location>
        <begin position="292"/>
        <end position="314"/>
    </location>
</feature>
<evidence type="ECO:0000256" key="4">
    <source>
        <dbReference type="ARBA" id="ARBA00022692"/>
    </source>
</evidence>
<dbReference type="Gene3D" id="1.20.1560.10">
    <property type="entry name" value="ABC transporter type 1, transmembrane domain"/>
    <property type="match status" value="2"/>
</dbReference>
<feature type="transmembrane region" description="Helical" evidence="10">
    <location>
        <begin position="406"/>
        <end position="429"/>
    </location>
</feature>
<protein>
    <recommendedName>
        <fullName evidence="17">Oligomycin resistance ATP-dependent permease YOR1</fullName>
    </recommendedName>
</protein>
<dbReference type="CDD" id="cd18606">
    <property type="entry name" value="ABC_6TM_YOR1_D2_like"/>
    <property type="match status" value="1"/>
</dbReference>
<evidence type="ECO:0000256" key="3">
    <source>
        <dbReference type="ARBA" id="ARBA00022448"/>
    </source>
</evidence>
<dbReference type="InterPro" id="IPR003593">
    <property type="entry name" value="AAA+_ATPase"/>
</dbReference>
<feature type="transmembrane region" description="Helical" evidence="10">
    <location>
        <begin position="262"/>
        <end position="286"/>
    </location>
</feature>
<feature type="domain" description="ABC transporter" evidence="11">
    <location>
        <begin position="502"/>
        <end position="730"/>
    </location>
</feature>
<reference evidence="13 15" key="1">
    <citation type="journal article" date="2021" name="G3 (Bethesda)">
        <title>Genomic diversity, chromosomal rearrangements, and interspecies hybridization in the ogataea polymorpha species complex.</title>
        <authorList>
            <person name="Hanson S.J."/>
            <person name="Cinneide E.O."/>
            <person name="Salzberg L.I."/>
            <person name="Wolfe K.H."/>
            <person name="McGowan J."/>
            <person name="Fitzpatrick D.A."/>
            <person name="Matlin K."/>
        </authorList>
    </citation>
    <scope>NUCLEOTIDE SEQUENCE</scope>
    <source>
        <strain evidence="14">81-436-3</strain>
        <strain evidence="13">83-405-1</strain>
    </source>
</reference>
<dbReference type="GO" id="GO:0005524">
    <property type="term" value="F:ATP binding"/>
    <property type="evidence" value="ECO:0007669"/>
    <property type="project" value="UniProtKB-KW"/>
</dbReference>
<evidence type="ECO:0000259" key="11">
    <source>
        <dbReference type="PROSITE" id="PS50893"/>
    </source>
</evidence>
<evidence type="ECO:0008006" key="17">
    <source>
        <dbReference type="Google" id="ProtNLM"/>
    </source>
</evidence>
<keyword evidence="5" id="KW-0547">Nucleotide-binding</keyword>
<dbReference type="CDD" id="cd18597">
    <property type="entry name" value="ABC_6TM_YOR1_D1_like"/>
    <property type="match status" value="1"/>
</dbReference>
<keyword evidence="6" id="KW-0067">ATP-binding</keyword>
<feature type="transmembrane region" description="Helical" evidence="10">
    <location>
        <begin position="829"/>
        <end position="853"/>
    </location>
</feature>
<feature type="transmembrane region" description="Helical" evidence="10">
    <location>
        <begin position="374"/>
        <end position="394"/>
    </location>
</feature>
<dbReference type="InterPro" id="IPR003439">
    <property type="entry name" value="ABC_transporter-like_ATP-bd"/>
</dbReference>
<comment type="caution">
    <text evidence="13">The sequence shown here is derived from an EMBL/GenBank/DDBJ whole genome shotgun (WGS) entry which is preliminary data.</text>
</comment>
<evidence type="ECO:0000256" key="5">
    <source>
        <dbReference type="ARBA" id="ARBA00022741"/>
    </source>
</evidence>
<dbReference type="SUPFAM" id="SSF90123">
    <property type="entry name" value="ABC transporter transmembrane region"/>
    <property type="match status" value="2"/>
</dbReference>
<dbReference type="GO" id="GO:0016887">
    <property type="term" value="F:ATP hydrolysis activity"/>
    <property type="evidence" value="ECO:0007669"/>
    <property type="project" value="InterPro"/>
</dbReference>
<name>A0AAN6D260_9ASCO</name>
<evidence type="ECO:0000259" key="12">
    <source>
        <dbReference type="PROSITE" id="PS50929"/>
    </source>
</evidence>
<dbReference type="InterPro" id="IPR050173">
    <property type="entry name" value="ABC_transporter_C-like"/>
</dbReference>
<keyword evidence="3" id="KW-0813">Transport</keyword>
<evidence type="ECO:0000313" key="15">
    <source>
        <dbReference type="Proteomes" id="UP000697297"/>
    </source>
</evidence>
<dbReference type="PROSITE" id="PS50893">
    <property type="entry name" value="ABC_TRANSPORTER_2"/>
    <property type="match status" value="2"/>
</dbReference>
<dbReference type="SUPFAM" id="SSF52540">
    <property type="entry name" value="P-loop containing nucleoside triphosphate hydrolases"/>
    <property type="match status" value="2"/>
</dbReference>
<feature type="transmembrane region" description="Helical" evidence="10">
    <location>
        <begin position="1041"/>
        <end position="1060"/>
    </location>
</feature>
<evidence type="ECO:0000256" key="8">
    <source>
        <dbReference type="ARBA" id="ARBA00023136"/>
    </source>
</evidence>
<dbReference type="PROSITE" id="PS00211">
    <property type="entry name" value="ABC_TRANSPORTER_1"/>
    <property type="match status" value="2"/>
</dbReference>
<dbReference type="PROSITE" id="PS50929">
    <property type="entry name" value="ABC_TM1F"/>
    <property type="match status" value="2"/>
</dbReference>
<feature type="domain" description="ABC transmembrane type-1" evidence="12">
    <location>
        <begin position="793"/>
        <end position="1068"/>
    </location>
</feature>
<feature type="transmembrane region" description="Helical" evidence="10">
    <location>
        <begin position="190"/>
        <end position="212"/>
    </location>
</feature>
<comment type="similarity">
    <text evidence="2">Belongs to the ABC transporter superfamily. ABCC family. Conjugate transporter (TC 3.A.1.208) subfamily.</text>
</comment>
<dbReference type="FunFam" id="3.40.50.300:FF:000565">
    <property type="entry name" value="ABC bile acid transporter"/>
    <property type="match status" value="1"/>
</dbReference>
<dbReference type="Proteomes" id="UP000738402">
    <property type="component" value="Unassembled WGS sequence"/>
</dbReference>
<accession>A0AAN6D260</accession>
<evidence type="ECO:0000256" key="6">
    <source>
        <dbReference type="ARBA" id="ARBA00022840"/>
    </source>
</evidence>
<feature type="region of interest" description="Disordered" evidence="9">
    <location>
        <begin position="484"/>
        <end position="519"/>
    </location>
</feature>
<dbReference type="InterPro" id="IPR011527">
    <property type="entry name" value="ABC1_TM_dom"/>
</dbReference>
<evidence type="ECO:0000313" key="16">
    <source>
        <dbReference type="Proteomes" id="UP000738402"/>
    </source>
</evidence>
<feature type="domain" description="ABC transmembrane type-1" evidence="12">
    <location>
        <begin position="150"/>
        <end position="432"/>
    </location>
</feature>
<sequence>MNTEQAFERHLTLQRRPLTFLLSKNVPPLPLQEERKTFPHYRTNPLYRCFFWYLTPLLRVGYKRTLQPEDLFVLDEQQTIDYMYTKFKSTFEPEVEKLLNKHIARKCQERGETPETSSVLPEEDADDFEIKVPVLGKHLFYTFGWQYSRAAFVKVLSDISSTLMPLLQKRLINYVETRGYGASTNTGKGVGYAIGCCAMILFSGICINHYFYNSITTGAKVKAVLTKALLEKSFRLDARGKHRFPVGKINSIMGTDLARVDLAVGFFPFLFIFPIPVAIVVVMLLVNIGVSALAGIAVFVFFSLFTGSLIRYLFKLRIRANVFTDQRVNLIKELLKNFKMIKLYGWENSYLHSFQKIRLQEMATLFKMQGGKNILIGISTWMPLAASMVAFLVMYSLNNSRSVGDIFSSLTLFQVLTQQFLLVPASLAMTSDMVIGLRRVCQLLSCPEDKELDQFFDELDDEKLALKIENASFQWHTFEDDGAEDKNESVKSTKSTKSSTMTEERDVGEKESHEREELSKTDFPGLLNLNLSIKKGEFVVVTGSVGSGKSSLLNALCGFMPKTEGRVRKNGSVMLCGVPWVQNATVKENITFGRPFDQQKYDTVVKVCSLKGDFEQLPGGELTEVGERGITLSGGQKARINLARAVYADRDIIMLDDVLSAVDAKVGKFIMDECILGYLKDKTRVLATHQLSLIGSADQIMFLNGDGSVDCGTFAELRSRNAEFVRLMEFSHDVEKDDEEETLENEKKDFFEDEDKGKLVQAEEKAVNAISWQVYKSYISTGSGKLKALLPMLFFLVIALTTFLNLFTNNWLSFWIVDRFHRSKKFYEGIYIMFTMLVVMFNILQFMILVYFCNRAALRLNIKAFKRVLHAPMSFMDTSPMGRVLNRFTKDTDALDSEIQDQLRMFLNPAATIIGTLILCIIYLPWFAIAIPFLAMLFFLVSSFYLSSSREVKRLEAVKRSVVYSHFNEALSGMDTIKAHGSKERFLKINEKLIDDMNESYYVVVAVQGWLGISLDTVATLLCLIVALLCCFRVFNISGAYTGLLLTYVLTIAGMLSFMLRSLTEVENQMNSVERVNYYATSIKQEAPFEIPENDPEPSWPAVGAVKFVDVSMRYREELPLAVKHLNIDVRGGEKIGICGRTGAGKSSIMYCLFRLAEFEGQILIDGVDISRIGLHKLRSRLSIIPQDPVLFSGTVRSNLDPFDEHDDETLWTSLGKAGLIDRALLPQVKEQSKGDSNLHKFHLSRTVEDDGSNFSLGEKQLIALARALVRGTKILVLDEATSSVDYETDAKVQKTITQEFSDCTVLCIAHRLKTIVKYDRILVMDKGQIAEFDAPRKLYDQKGIFRSMCNKSGVSEADLK</sequence>
<evidence type="ECO:0000256" key="9">
    <source>
        <dbReference type="SAM" id="MobiDB-lite"/>
    </source>
</evidence>
<evidence type="ECO:0000313" key="13">
    <source>
        <dbReference type="EMBL" id="KAG7725007.1"/>
    </source>
</evidence>
<proteinExistence type="inferred from homology"/>
<keyword evidence="8 10" id="KW-0472">Membrane</keyword>
<dbReference type="CDD" id="cd03250">
    <property type="entry name" value="ABCC_MRP_domain1"/>
    <property type="match status" value="1"/>
</dbReference>
<keyword evidence="15" id="KW-1185">Reference proteome</keyword>
<dbReference type="Proteomes" id="UP000697297">
    <property type="component" value="Unassembled WGS sequence"/>
</dbReference>
<dbReference type="EMBL" id="JAHLUH010000014">
    <property type="protein sequence ID" value="KAG7725007.1"/>
    <property type="molecule type" value="Genomic_DNA"/>
</dbReference>
<evidence type="ECO:0000256" key="1">
    <source>
        <dbReference type="ARBA" id="ARBA00004141"/>
    </source>
</evidence>
<organism evidence="13 16">
    <name type="scientific">Ogataea haglerorum</name>
    <dbReference type="NCBI Taxonomy" id="1937702"/>
    <lineage>
        <taxon>Eukaryota</taxon>
        <taxon>Fungi</taxon>
        <taxon>Dikarya</taxon>
        <taxon>Ascomycota</taxon>
        <taxon>Saccharomycotina</taxon>
        <taxon>Pichiomycetes</taxon>
        <taxon>Pichiales</taxon>
        <taxon>Pichiaceae</taxon>
        <taxon>Ogataea</taxon>
    </lineage>
</organism>
<evidence type="ECO:0000313" key="14">
    <source>
        <dbReference type="EMBL" id="KAG7767937.1"/>
    </source>
</evidence>
<dbReference type="Pfam" id="PF00005">
    <property type="entry name" value="ABC_tran"/>
    <property type="match status" value="2"/>
</dbReference>
<dbReference type="Gene3D" id="3.40.50.300">
    <property type="entry name" value="P-loop containing nucleotide triphosphate hydrolases"/>
    <property type="match status" value="2"/>
</dbReference>
<dbReference type="FunFam" id="1.20.1560.10:FF:000010">
    <property type="entry name" value="Multidrug resistance-associated ABC transporter"/>
    <property type="match status" value="1"/>
</dbReference>
<feature type="transmembrane region" description="Helical" evidence="10">
    <location>
        <begin position="793"/>
        <end position="817"/>
    </location>
</feature>
<dbReference type="SMART" id="SM00382">
    <property type="entry name" value="AAA"/>
    <property type="match status" value="2"/>
</dbReference>
<dbReference type="FunFam" id="3.40.50.300:FF:001750">
    <property type="entry name" value="ATP-binding cassette transporter"/>
    <property type="match status" value="1"/>
</dbReference>
<dbReference type="PANTHER" id="PTHR24223">
    <property type="entry name" value="ATP-BINDING CASSETTE SUB-FAMILY C"/>
    <property type="match status" value="1"/>
</dbReference>
<dbReference type="EMBL" id="JAHLUN010000002">
    <property type="protein sequence ID" value="KAG7767937.1"/>
    <property type="molecule type" value="Genomic_DNA"/>
</dbReference>
<dbReference type="GO" id="GO:0005886">
    <property type="term" value="C:plasma membrane"/>
    <property type="evidence" value="ECO:0007669"/>
    <property type="project" value="TreeGrafter"/>
</dbReference>
<keyword evidence="7 10" id="KW-1133">Transmembrane helix</keyword>
<feature type="transmembrane region" description="Helical" evidence="10">
    <location>
        <begin position="905"/>
        <end position="924"/>
    </location>
</feature>
<dbReference type="InterPro" id="IPR027417">
    <property type="entry name" value="P-loop_NTPase"/>
</dbReference>
<comment type="subcellular location">
    <subcellularLocation>
        <location evidence="1">Membrane</location>
        <topology evidence="1">Multi-pass membrane protein</topology>
    </subcellularLocation>
</comment>
<keyword evidence="4 10" id="KW-0812">Transmembrane</keyword>
<evidence type="ECO:0000256" key="2">
    <source>
        <dbReference type="ARBA" id="ARBA00009726"/>
    </source>
</evidence>
<feature type="transmembrane region" description="Helical" evidence="10">
    <location>
        <begin position="1002"/>
        <end position="1035"/>
    </location>
</feature>
<evidence type="ECO:0000256" key="7">
    <source>
        <dbReference type="ARBA" id="ARBA00022989"/>
    </source>
</evidence>
<dbReference type="Pfam" id="PF00664">
    <property type="entry name" value="ABC_membrane"/>
    <property type="match status" value="2"/>
</dbReference>
<feature type="compositionally biased region" description="Basic and acidic residues" evidence="9">
    <location>
        <begin position="502"/>
        <end position="519"/>
    </location>
</feature>
<dbReference type="CDD" id="cd03244">
    <property type="entry name" value="ABCC_MRP_domain2"/>
    <property type="match status" value="1"/>
</dbReference>